<feature type="transmembrane region" description="Helical" evidence="1">
    <location>
        <begin position="79"/>
        <end position="100"/>
    </location>
</feature>
<dbReference type="Proteomes" id="UP000239800">
    <property type="component" value="Unassembled WGS sequence"/>
</dbReference>
<feature type="transmembrane region" description="Helical" evidence="1">
    <location>
        <begin position="221"/>
        <end position="245"/>
    </location>
</feature>
<dbReference type="RefSeq" id="WP_104811392.1">
    <property type="nucleotide sequence ID" value="NZ_MQUB01000001.1"/>
</dbReference>
<feature type="transmembrane region" description="Helical" evidence="1">
    <location>
        <begin position="163"/>
        <end position="183"/>
    </location>
</feature>
<name>A0A2S7KLG1_9FLAO</name>
<keyword evidence="1" id="KW-1133">Transmembrane helix</keyword>
<comment type="caution">
    <text evidence="2">The sequence shown here is derived from an EMBL/GenBank/DDBJ whole genome shotgun (WGS) entry which is preliminary data.</text>
</comment>
<evidence type="ECO:0000256" key="1">
    <source>
        <dbReference type="SAM" id="Phobius"/>
    </source>
</evidence>
<dbReference type="OrthoDB" id="7446256at2"/>
<gene>
    <name evidence="2" type="ORF">BST85_00095</name>
</gene>
<feature type="transmembrane region" description="Helical" evidence="1">
    <location>
        <begin position="189"/>
        <end position="209"/>
    </location>
</feature>
<dbReference type="AlphaFoldDB" id="A0A2S7KLG1"/>
<organism evidence="2 3">
    <name type="scientific">Aureitalea marina</name>
    <dbReference type="NCBI Taxonomy" id="930804"/>
    <lineage>
        <taxon>Bacteria</taxon>
        <taxon>Pseudomonadati</taxon>
        <taxon>Bacteroidota</taxon>
        <taxon>Flavobacteriia</taxon>
        <taxon>Flavobacteriales</taxon>
        <taxon>Flavobacteriaceae</taxon>
        <taxon>Aureitalea</taxon>
    </lineage>
</organism>
<keyword evidence="1" id="KW-0472">Membrane</keyword>
<accession>A0A2S7KLG1</accession>
<keyword evidence="3" id="KW-1185">Reference proteome</keyword>
<protein>
    <recommendedName>
        <fullName evidence="4">DUF3667 domain-containing protein</fullName>
    </recommendedName>
</protein>
<feature type="transmembrane region" description="Helical" evidence="1">
    <location>
        <begin position="128"/>
        <end position="151"/>
    </location>
</feature>
<evidence type="ECO:0008006" key="4">
    <source>
        <dbReference type="Google" id="ProtNLM"/>
    </source>
</evidence>
<dbReference type="InterPro" id="IPR022134">
    <property type="entry name" value="DUF3667"/>
</dbReference>
<keyword evidence="1" id="KW-0812">Transmembrane</keyword>
<reference evidence="2 3" key="1">
    <citation type="submission" date="2016-11" db="EMBL/GenBank/DDBJ databases">
        <title>Trade-off between light-utilization and light-protection in marine flavobacteria.</title>
        <authorList>
            <person name="Kumagai Y."/>
        </authorList>
    </citation>
    <scope>NUCLEOTIDE SEQUENCE [LARGE SCALE GENOMIC DNA]</scope>
    <source>
        <strain evidence="2 3">NBRC 107741</strain>
    </source>
</reference>
<dbReference type="EMBL" id="MQUB01000001">
    <property type="protein sequence ID" value="PQB03469.1"/>
    <property type="molecule type" value="Genomic_DNA"/>
</dbReference>
<proteinExistence type="predicted"/>
<dbReference type="Pfam" id="PF12412">
    <property type="entry name" value="DUF3667"/>
    <property type="match status" value="1"/>
</dbReference>
<sequence>MSKSPSIICKNCGEEVEGRYCRSCGQRSSVGRVTFRETFQDLADALFTVSAPLWVTIKKLVVNPGGMLRDYLAGRRKTYYKPVSFFVLMTLIFLFVGFLIDYDPFVNQTIQVQESDESMLLNEARDFYLTHINNFLFAFVLTLALGLKLFFWKKYSLAEYVAVSFYMIGIYTLIVTLNMFYIQYVDVNFQYLGLLIMWIYFMYAMVSFFPVKRFWVAVKSLIIFPLAMMGYFIIGFSISLLIVSLRTS</sequence>
<evidence type="ECO:0000313" key="3">
    <source>
        <dbReference type="Proteomes" id="UP000239800"/>
    </source>
</evidence>
<evidence type="ECO:0000313" key="2">
    <source>
        <dbReference type="EMBL" id="PQB03469.1"/>
    </source>
</evidence>